<name>A0AC61DF05_9FIRM</name>
<gene>
    <name evidence="1" type="ORF">CS063_07325</name>
</gene>
<proteinExistence type="predicted"/>
<organism evidence="1 2">
    <name type="scientific">Sporanaerobium hydrogeniformans</name>
    <dbReference type="NCBI Taxonomy" id="3072179"/>
    <lineage>
        <taxon>Bacteria</taxon>
        <taxon>Bacillati</taxon>
        <taxon>Bacillota</taxon>
        <taxon>Clostridia</taxon>
        <taxon>Lachnospirales</taxon>
        <taxon>Lachnospiraceae</taxon>
        <taxon>Sporanaerobium</taxon>
    </lineage>
</organism>
<reference evidence="1" key="1">
    <citation type="submission" date="2017-10" db="EMBL/GenBank/DDBJ databases">
        <title>Genome sequence of cellulolytic Lachnospiraceae bacterium XHS1971 isolated from hotspring sediment.</title>
        <authorList>
            <person name="Vasudevan G."/>
            <person name="Joshi A.J."/>
            <person name="Hivarkar S."/>
            <person name="Lanjekar V.B."/>
            <person name="Dhakephalkar P.K."/>
            <person name="Dagar S."/>
        </authorList>
    </citation>
    <scope>NUCLEOTIDE SEQUENCE</scope>
    <source>
        <strain evidence="1">XHS1971</strain>
    </source>
</reference>
<sequence>MNTNKNKKKASQKNYFNPYDPQPNFVRQSTSLKRKKTSNTKRVSFNKNSQRNRQVEYGKPVPLYKEYTPQERQRELQRNNKISPKQLKKNKKRRQRRFLLKVSILMLLTIGLAWGGITLKEQLTYPKVTYLKVQKGYLDDSESFDGLIVRNEKVYYSEGAGSIGYIAGEGEKISKKGKVCVLLDEAAVQATMNEKEAVSSTLYNEAEKRKELSYYQDEDYQLVLEVKNVFQDFYSQNNKENTDAVYTLRKALDTLTEKRTDLYIKDQKQVNNTLTTQLSAIDRELASGQQVSYAEQAGIVSYKIDGKEELLTKDQLEELDYATYKSLKENSKYDILSSSMVEPGKPLYKLVLEDSWYIVSYMNSDKAERFQEGESYILTFDTAGQEELKMKVIKKREDDKRTQLIFETQEQGNKFLGLRTVNYSVGNKRVEGLKIPVQAIVEQHMLKIPATYLVEREGEQGCYRKKNEITEFVKVDSHSLVGDSVYILQELGKSDALQLEDVLVLPESGESTVLKEVEPISGVYVINGKLAQFKVIEMVLQNEEYALVKPGGNTELKELDKIISNPKSISKDQLLDHMNIQNE</sequence>
<dbReference type="Proteomes" id="UP000224460">
    <property type="component" value="Unassembled WGS sequence"/>
</dbReference>
<protein>
    <submittedName>
        <fullName evidence="1">Uncharacterized protein</fullName>
    </submittedName>
</protein>
<accession>A0AC61DF05</accession>
<keyword evidence="2" id="KW-1185">Reference proteome</keyword>
<dbReference type="EMBL" id="PEDL01000005">
    <property type="protein sequence ID" value="PHV71132.1"/>
    <property type="molecule type" value="Genomic_DNA"/>
</dbReference>
<evidence type="ECO:0000313" key="1">
    <source>
        <dbReference type="EMBL" id="PHV71132.1"/>
    </source>
</evidence>
<comment type="caution">
    <text evidence="1">The sequence shown here is derived from an EMBL/GenBank/DDBJ whole genome shotgun (WGS) entry which is preliminary data.</text>
</comment>
<evidence type="ECO:0000313" key="2">
    <source>
        <dbReference type="Proteomes" id="UP000224460"/>
    </source>
</evidence>